<dbReference type="Gene3D" id="3.20.20.70">
    <property type="entry name" value="Aldolase class I"/>
    <property type="match status" value="1"/>
</dbReference>
<dbReference type="AlphaFoldDB" id="D9SL15"/>
<evidence type="ECO:0000256" key="10">
    <source>
        <dbReference type="ARBA" id="ARBA00023235"/>
    </source>
</evidence>
<name>D9SL15_CLOC7</name>
<evidence type="ECO:0000256" key="11">
    <source>
        <dbReference type="ARBA" id="ARBA00030547"/>
    </source>
</evidence>
<evidence type="ECO:0000256" key="1">
    <source>
        <dbReference type="ARBA" id="ARBA00000901"/>
    </source>
</evidence>
<dbReference type="RefSeq" id="WP_010073929.1">
    <property type="nucleotide sequence ID" value="NC_014393.1"/>
</dbReference>
<dbReference type="HAMAP" id="MF_01014">
    <property type="entry name" value="HisA"/>
    <property type="match status" value="1"/>
</dbReference>
<dbReference type="InterPro" id="IPR011060">
    <property type="entry name" value="RibuloseP-bd_barrel"/>
</dbReference>
<keyword evidence="16" id="KW-1185">Reference proteome</keyword>
<dbReference type="GO" id="GO:0000105">
    <property type="term" value="P:L-histidine biosynthetic process"/>
    <property type="evidence" value="ECO:0007669"/>
    <property type="project" value="UniProtKB-UniRule"/>
</dbReference>
<keyword evidence="10 12" id="KW-0413">Isomerase</keyword>
<feature type="active site" description="Proton acceptor" evidence="12">
    <location>
        <position position="8"/>
    </location>
</feature>
<reference evidence="15 16" key="1">
    <citation type="submission" date="2010-08" db="EMBL/GenBank/DDBJ databases">
        <title>Complete sequence of Clostridium cellulovorans 743B.</title>
        <authorList>
            <consortium name="US DOE Joint Genome Institute"/>
            <person name="Lucas S."/>
            <person name="Copeland A."/>
            <person name="Lapidus A."/>
            <person name="Cheng J.-F."/>
            <person name="Bruce D."/>
            <person name="Goodwin L."/>
            <person name="Pitluck S."/>
            <person name="Chertkov O."/>
            <person name="Detter J.C."/>
            <person name="Han C."/>
            <person name="Tapia R."/>
            <person name="Land M."/>
            <person name="Hauser L."/>
            <person name="Chang Y.-J."/>
            <person name="Jeffries C."/>
            <person name="Kyrpides N."/>
            <person name="Ivanova N."/>
            <person name="Mikhailova N."/>
            <person name="Hemme C.L."/>
            <person name="Woyke T."/>
        </authorList>
    </citation>
    <scope>NUCLEOTIDE SEQUENCE [LARGE SCALE GENOMIC DNA]</scope>
    <source>
        <strain evidence="16">ATCC 35296 / DSM 3052 / OCM 3 / 743B</strain>
    </source>
</reference>
<dbReference type="OrthoDB" id="9807749at2"/>
<evidence type="ECO:0000256" key="8">
    <source>
        <dbReference type="ARBA" id="ARBA00022605"/>
    </source>
</evidence>
<organism evidence="15 16">
    <name type="scientific">Clostridium cellulovorans (strain ATCC 35296 / DSM 3052 / OCM 3 / 743B)</name>
    <dbReference type="NCBI Taxonomy" id="573061"/>
    <lineage>
        <taxon>Bacteria</taxon>
        <taxon>Bacillati</taxon>
        <taxon>Bacillota</taxon>
        <taxon>Clostridia</taxon>
        <taxon>Eubacteriales</taxon>
        <taxon>Clostridiaceae</taxon>
        <taxon>Clostridium</taxon>
    </lineage>
</organism>
<dbReference type="UniPathway" id="UPA00031">
    <property type="reaction ID" value="UER00009"/>
</dbReference>
<evidence type="ECO:0000256" key="3">
    <source>
        <dbReference type="ARBA" id="ARBA00005133"/>
    </source>
</evidence>
<keyword evidence="8 12" id="KW-0028">Amino-acid biosynthesis</keyword>
<dbReference type="GO" id="GO:0000162">
    <property type="term" value="P:L-tryptophan biosynthetic process"/>
    <property type="evidence" value="ECO:0007669"/>
    <property type="project" value="TreeGrafter"/>
</dbReference>
<dbReference type="HOGENOM" id="CLU_048577_1_1_9"/>
<dbReference type="eggNOG" id="COG0106">
    <property type="taxonomic scope" value="Bacteria"/>
</dbReference>
<dbReference type="InterPro" id="IPR023016">
    <property type="entry name" value="HisA/PriA"/>
</dbReference>
<keyword evidence="7 12" id="KW-0963">Cytoplasm</keyword>
<evidence type="ECO:0000256" key="7">
    <source>
        <dbReference type="ARBA" id="ARBA00022490"/>
    </source>
</evidence>
<evidence type="ECO:0000313" key="16">
    <source>
        <dbReference type="Proteomes" id="UP000002730"/>
    </source>
</evidence>
<keyword evidence="9 12" id="KW-0368">Histidine biosynthesis</keyword>
<proteinExistence type="inferred from homology"/>
<dbReference type="GO" id="GO:0005737">
    <property type="term" value="C:cytoplasm"/>
    <property type="evidence" value="ECO:0007669"/>
    <property type="project" value="UniProtKB-SubCell"/>
</dbReference>
<evidence type="ECO:0000313" key="15">
    <source>
        <dbReference type="EMBL" id="ADL53587.1"/>
    </source>
</evidence>
<dbReference type="InterPro" id="IPR006062">
    <property type="entry name" value="His_biosynth"/>
</dbReference>
<dbReference type="EMBL" id="CP002160">
    <property type="protein sequence ID" value="ADL53587.1"/>
    <property type="molecule type" value="Genomic_DNA"/>
</dbReference>
<dbReference type="NCBIfam" id="TIGR00007">
    <property type="entry name" value="1-(5-phosphoribosyl)-5-[(5-phosphoribosylamino)methylideneamino]imidazole-4-carboxamide isomerase"/>
    <property type="match status" value="1"/>
</dbReference>
<evidence type="ECO:0000256" key="14">
    <source>
        <dbReference type="RuleBase" id="RU003658"/>
    </source>
</evidence>
<evidence type="ECO:0000256" key="4">
    <source>
        <dbReference type="ARBA" id="ARBA00009667"/>
    </source>
</evidence>
<comment type="similarity">
    <text evidence="4 12 13">Belongs to the HisA/HisF family.</text>
</comment>
<dbReference type="PANTHER" id="PTHR43090">
    <property type="entry name" value="1-(5-PHOSPHORIBOSYL)-5-[(5-PHOSPHORIBOSYLAMINO)METHYLIDENEAMINO] IMIDAZOLE-4-CARBOXAMIDE ISOMERASE"/>
    <property type="match status" value="1"/>
</dbReference>
<dbReference type="InterPro" id="IPR013785">
    <property type="entry name" value="Aldolase_TIM"/>
</dbReference>
<sequence length="239" mass="25610">MIIFPAIDLRDGKCVRLYKGDFATSQVVAEDPVETALGFKNKGAEFIHMVDLDGALKGSLRNLSVVKSVIEATKLPVELGGGIRDMKTIEEVIDAGVARVILGTSALRQPELVKEAVKKFGDKIAVGIDAKDGFTAVEGWLEVSEVNYIDFAKTMEAIGVKTIIFTDISKDGTLQGPNFEQTGKLNEAVSCNIIASGGVKDIEDIKILTEMNLYGAIAGKAIYSNTLSLEEAIKVGRGE</sequence>
<accession>D9SL15</accession>
<dbReference type="CDD" id="cd04732">
    <property type="entry name" value="HisA"/>
    <property type="match status" value="1"/>
</dbReference>
<dbReference type="SUPFAM" id="SSF51366">
    <property type="entry name" value="Ribulose-phoshate binding barrel"/>
    <property type="match status" value="1"/>
</dbReference>
<evidence type="ECO:0000256" key="12">
    <source>
        <dbReference type="HAMAP-Rule" id="MF_01014"/>
    </source>
</evidence>
<comment type="catalytic activity">
    <reaction evidence="1 12 14">
        <text>1-(5-phospho-beta-D-ribosyl)-5-[(5-phospho-beta-D-ribosylamino)methylideneamino]imidazole-4-carboxamide = 5-[(5-phospho-1-deoxy-D-ribulos-1-ylimino)methylamino]-1-(5-phospho-beta-D-ribosyl)imidazole-4-carboxamide</text>
        <dbReference type="Rhea" id="RHEA:15469"/>
        <dbReference type="ChEBI" id="CHEBI:58435"/>
        <dbReference type="ChEBI" id="CHEBI:58525"/>
        <dbReference type="EC" id="5.3.1.16"/>
    </reaction>
</comment>
<protein>
    <recommendedName>
        <fullName evidence="6 12">1-(5-phosphoribosyl)-5-[(5-phosphoribosylamino)methylideneamino] imidazole-4-carboxamide isomerase</fullName>
        <ecNumber evidence="5 12">5.3.1.16</ecNumber>
    </recommendedName>
    <alternativeName>
        <fullName evidence="11 12">Phosphoribosylformimino-5-aminoimidazole carboxamide ribotide isomerase</fullName>
    </alternativeName>
</protein>
<feature type="active site" description="Proton donor" evidence="12">
    <location>
        <position position="129"/>
    </location>
</feature>
<comment type="pathway">
    <text evidence="3 12 14">Amino-acid biosynthesis; L-histidine biosynthesis; L-histidine from 5-phospho-alpha-D-ribose 1-diphosphate: step 4/9.</text>
</comment>
<gene>
    <name evidence="12" type="primary">hisA</name>
    <name evidence="15" type="ordered locus">Clocel_3921</name>
</gene>
<evidence type="ECO:0000256" key="2">
    <source>
        <dbReference type="ARBA" id="ARBA00004496"/>
    </source>
</evidence>
<comment type="subcellular location">
    <subcellularLocation>
        <location evidence="2 12 14">Cytoplasm</location>
    </subcellularLocation>
</comment>
<evidence type="ECO:0000256" key="9">
    <source>
        <dbReference type="ARBA" id="ARBA00023102"/>
    </source>
</evidence>
<dbReference type="EC" id="5.3.1.16" evidence="5 12"/>
<dbReference type="KEGG" id="ccb:Clocel_3921"/>
<dbReference type="PANTHER" id="PTHR43090:SF2">
    <property type="entry name" value="1-(5-PHOSPHORIBOSYL)-5-[(5-PHOSPHORIBOSYLAMINO)METHYLIDENEAMINO] IMIDAZOLE-4-CARBOXAMIDE ISOMERASE"/>
    <property type="match status" value="1"/>
</dbReference>
<evidence type="ECO:0000256" key="13">
    <source>
        <dbReference type="RuleBase" id="RU003657"/>
    </source>
</evidence>
<dbReference type="InterPro" id="IPR044524">
    <property type="entry name" value="Isoase_HisA-like"/>
</dbReference>
<dbReference type="Proteomes" id="UP000002730">
    <property type="component" value="Chromosome"/>
</dbReference>
<dbReference type="Pfam" id="PF00977">
    <property type="entry name" value="His_biosynth"/>
    <property type="match status" value="1"/>
</dbReference>
<evidence type="ECO:0000256" key="6">
    <source>
        <dbReference type="ARBA" id="ARBA00018464"/>
    </source>
</evidence>
<dbReference type="InterPro" id="IPR006063">
    <property type="entry name" value="HisA_bact_arch"/>
</dbReference>
<dbReference type="FunFam" id="3.20.20.70:FF:000009">
    <property type="entry name" value="1-(5-phosphoribosyl)-5-[(5-phosphoribosylamino)methylideneamino] imidazole-4-carboxamide isomerase"/>
    <property type="match status" value="1"/>
</dbReference>
<dbReference type="GO" id="GO:0003949">
    <property type="term" value="F:1-(5-phosphoribosyl)-5-[(5-phosphoribosylamino)methylideneamino]imidazole-4-carboxamide isomerase activity"/>
    <property type="evidence" value="ECO:0007669"/>
    <property type="project" value="UniProtKB-UniRule"/>
</dbReference>
<evidence type="ECO:0000256" key="5">
    <source>
        <dbReference type="ARBA" id="ARBA00012550"/>
    </source>
</evidence>
<dbReference type="STRING" id="573061.Clocel_3921"/>